<evidence type="ECO:0000313" key="2">
    <source>
        <dbReference type="Proteomes" id="UP000012220"/>
    </source>
</evidence>
<evidence type="ECO:0000313" key="1">
    <source>
        <dbReference type="EMBL" id="EMY23382.1"/>
    </source>
</evidence>
<organism evidence="1 2">
    <name type="scientific">Leptospira interrogans serovar Australis str. 200703203</name>
    <dbReference type="NCBI Taxonomy" id="1085541"/>
    <lineage>
        <taxon>Bacteria</taxon>
        <taxon>Pseudomonadati</taxon>
        <taxon>Spirochaetota</taxon>
        <taxon>Spirochaetia</taxon>
        <taxon>Leptospirales</taxon>
        <taxon>Leptospiraceae</taxon>
        <taxon>Leptospira</taxon>
    </lineage>
</organism>
<proteinExistence type="predicted"/>
<dbReference type="AlphaFoldDB" id="N1UES4"/>
<protein>
    <submittedName>
        <fullName evidence="1">Uncharacterized protein</fullName>
    </submittedName>
</protein>
<dbReference type="BioCyc" id="LINT1085541:G11IQ-5291-MONOMER"/>
<sequence length="38" mass="4237">MGAAAFFAIGSIYEFIEAKNSEGKILYLFLRETALFFG</sequence>
<comment type="caution">
    <text evidence="1">The sequence shown here is derived from an EMBL/GenBank/DDBJ whole genome shotgun (WGS) entry which is preliminary data.</text>
</comment>
<gene>
    <name evidence="1" type="ORF">LEP1GSC115_1883</name>
</gene>
<reference evidence="1 2" key="1">
    <citation type="submission" date="2013-02" db="EMBL/GenBank/DDBJ databases">
        <authorList>
            <person name="Harkins D.M."/>
            <person name="Durkin A.S."/>
            <person name="Brinkac L.M."/>
            <person name="Haft D.H."/>
            <person name="Selengut J.D."/>
            <person name="Sanka R."/>
            <person name="DePew J."/>
            <person name="Purushe J."/>
            <person name="Picardeau M."/>
            <person name="Werts C."/>
            <person name="Goarant C."/>
            <person name="Vinetz J.M."/>
            <person name="Sutton G.G."/>
            <person name="Nierman W.C."/>
            <person name="Fouts D.E."/>
        </authorList>
    </citation>
    <scope>NUCLEOTIDE SEQUENCE [LARGE SCALE GENOMIC DNA]</scope>
    <source>
        <strain evidence="1 2">200703203</strain>
    </source>
</reference>
<accession>N1UES4</accession>
<dbReference type="Proteomes" id="UP000012220">
    <property type="component" value="Unassembled WGS sequence"/>
</dbReference>
<name>N1UES4_LEPIR</name>
<dbReference type="EMBL" id="AHNY02000247">
    <property type="protein sequence ID" value="EMY23382.1"/>
    <property type="molecule type" value="Genomic_DNA"/>
</dbReference>